<keyword evidence="3" id="KW-1185">Reference proteome</keyword>
<dbReference type="Gene3D" id="3.40.50.1110">
    <property type="entry name" value="SGNH hydrolase"/>
    <property type="match status" value="1"/>
</dbReference>
<dbReference type="Proteomes" id="UP001595829">
    <property type="component" value="Unassembled WGS sequence"/>
</dbReference>
<dbReference type="InterPro" id="IPR036514">
    <property type="entry name" value="SGNH_hydro_sf"/>
</dbReference>
<protein>
    <submittedName>
        <fullName evidence="2">SGNH/GDSL hydrolase family protein</fullName>
        <ecNumber evidence="2">3.1.-.-</ecNumber>
    </submittedName>
</protein>
<evidence type="ECO:0000259" key="1">
    <source>
        <dbReference type="Pfam" id="PF13472"/>
    </source>
</evidence>
<dbReference type="InterPro" id="IPR013830">
    <property type="entry name" value="SGNH_hydro"/>
</dbReference>
<name>A0ABV9XH09_9ACTN</name>
<dbReference type="PANTHER" id="PTHR30383:SF5">
    <property type="entry name" value="SGNH HYDROLASE-TYPE ESTERASE DOMAIN-CONTAINING PROTEIN"/>
    <property type="match status" value="1"/>
</dbReference>
<sequence length="226" mass="24529">MQQPHFPAGSHILFQGDSITDGGRLRYPGPHADTNAALGHSYVYLIAARAAAQAPGHRWRFTNRGVSGDKVTELAARWRTDTLDLAPDVLSVLIGVNDAWRVVDGESGDMDADGFRAAYDALLTRTREALPALRIVLCEPFCLPTGTDDSFDEALAAQVLIRQKIVAELAAAHRTEFLRLQPVFDDAARRAPAAHWIHDGVHPTHAGNQLLADSWLSAVASARPGR</sequence>
<dbReference type="CDD" id="cd01834">
    <property type="entry name" value="SGNH_hydrolase_like_2"/>
    <property type="match status" value="1"/>
</dbReference>
<proteinExistence type="predicted"/>
<keyword evidence="2" id="KW-0378">Hydrolase</keyword>
<dbReference type="PANTHER" id="PTHR30383">
    <property type="entry name" value="THIOESTERASE 1/PROTEASE 1/LYSOPHOSPHOLIPASE L1"/>
    <property type="match status" value="1"/>
</dbReference>
<comment type="caution">
    <text evidence="2">The sequence shown here is derived from an EMBL/GenBank/DDBJ whole genome shotgun (WGS) entry which is preliminary data.</text>
</comment>
<dbReference type="EC" id="3.1.-.-" evidence="2"/>
<dbReference type="GO" id="GO:0016787">
    <property type="term" value="F:hydrolase activity"/>
    <property type="evidence" value="ECO:0007669"/>
    <property type="project" value="UniProtKB-KW"/>
</dbReference>
<reference evidence="3" key="1">
    <citation type="journal article" date="2019" name="Int. J. Syst. Evol. Microbiol.">
        <title>The Global Catalogue of Microorganisms (GCM) 10K type strain sequencing project: providing services to taxonomists for standard genome sequencing and annotation.</title>
        <authorList>
            <consortium name="The Broad Institute Genomics Platform"/>
            <consortium name="The Broad Institute Genome Sequencing Center for Infectious Disease"/>
            <person name="Wu L."/>
            <person name="Ma J."/>
        </authorList>
    </citation>
    <scope>NUCLEOTIDE SEQUENCE [LARGE SCALE GENOMIC DNA]</scope>
    <source>
        <strain evidence="3">CGMCC 4.1648</strain>
    </source>
</reference>
<organism evidence="2 3">
    <name type="scientific">Streptomyces coeruleoprunus</name>
    <dbReference type="NCBI Taxonomy" id="285563"/>
    <lineage>
        <taxon>Bacteria</taxon>
        <taxon>Bacillati</taxon>
        <taxon>Actinomycetota</taxon>
        <taxon>Actinomycetes</taxon>
        <taxon>Kitasatosporales</taxon>
        <taxon>Streptomycetaceae</taxon>
        <taxon>Streptomyces</taxon>
    </lineage>
</organism>
<dbReference type="InterPro" id="IPR051532">
    <property type="entry name" value="Ester_Hydrolysis_Enzymes"/>
</dbReference>
<evidence type="ECO:0000313" key="2">
    <source>
        <dbReference type="EMBL" id="MFC5024023.1"/>
    </source>
</evidence>
<evidence type="ECO:0000313" key="3">
    <source>
        <dbReference type="Proteomes" id="UP001595829"/>
    </source>
</evidence>
<accession>A0ABV9XH09</accession>
<dbReference type="EMBL" id="JBHSJD010000013">
    <property type="protein sequence ID" value="MFC5024023.1"/>
    <property type="molecule type" value="Genomic_DNA"/>
</dbReference>
<gene>
    <name evidence="2" type="ORF">ACFPM3_17975</name>
</gene>
<dbReference type="SUPFAM" id="SSF52266">
    <property type="entry name" value="SGNH hydrolase"/>
    <property type="match status" value="1"/>
</dbReference>
<dbReference type="RefSeq" id="WP_345686860.1">
    <property type="nucleotide sequence ID" value="NZ_BAABIT010000001.1"/>
</dbReference>
<dbReference type="Pfam" id="PF13472">
    <property type="entry name" value="Lipase_GDSL_2"/>
    <property type="match status" value="1"/>
</dbReference>
<feature type="domain" description="SGNH hydrolase-type esterase" evidence="1">
    <location>
        <begin position="16"/>
        <end position="210"/>
    </location>
</feature>